<keyword evidence="11 18" id="KW-0472">Membrane</keyword>
<evidence type="ECO:0000256" key="5">
    <source>
        <dbReference type="ARBA" id="ARBA00022692"/>
    </source>
</evidence>
<feature type="transmembrane region" description="Helical" evidence="18">
    <location>
        <begin position="759"/>
        <end position="781"/>
    </location>
</feature>
<dbReference type="EMBL" id="JAIFTH010000140">
    <property type="protein sequence ID" value="KAG9510464.1"/>
    <property type="molecule type" value="Genomic_DNA"/>
</dbReference>
<dbReference type="SUPFAM" id="SSF52833">
    <property type="entry name" value="Thioredoxin-like"/>
    <property type="match status" value="1"/>
</dbReference>
<feature type="domain" description="Cytochrome b561" evidence="20">
    <location>
        <begin position="581"/>
        <end position="782"/>
    </location>
</feature>
<dbReference type="InterPro" id="IPR017937">
    <property type="entry name" value="Thioredoxin_CS"/>
</dbReference>
<dbReference type="PROSITE" id="PS50939">
    <property type="entry name" value="CYTOCHROME_B561"/>
    <property type="match status" value="1"/>
</dbReference>
<feature type="domain" description="Thioredoxin" evidence="21">
    <location>
        <begin position="236"/>
        <end position="349"/>
    </location>
</feature>
<dbReference type="InterPro" id="IPR006593">
    <property type="entry name" value="Cyt_b561/ferric_Rdtase_TM"/>
</dbReference>
<evidence type="ECO:0000256" key="1">
    <source>
        <dbReference type="ARBA" id="ARBA00004115"/>
    </source>
</evidence>
<evidence type="ECO:0000256" key="18">
    <source>
        <dbReference type="SAM" id="Phobius"/>
    </source>
</evidence>
<organism evidence="22 23">
    <name type="scientific">Fragariocoptes setiger</name>
    <dbReference type="NCBI Taxonomy" id="1670756"/>
    <lineage>
        <taxon>Eukaryota</taxon>
        <taxon>Metazoa</taxon>
        <taxon>Ecdysozoa</taxon>
        <taxon>Arthropoda</taxon>
        <taxon>Chelicerata</taxon>
        <taxon>Arachnida</taxon>
        <taxon>Acari</taxon>
        <taxon>Acariformes</taxon>
        <taxon>Trombidiformes</taxon>
        <taxon>Prostigmata</taxon>
        <taxon>Eupodina</taxon>
        <taxon>Eriophyoidea</taxon>
        <taxon>Phytoptidae</taxon>
        <taxon>Fragariocoptes</taxon>
    </lineage>
</organism>
<keyword evidence="15" id="KW-0676">Redox-active center</keyword>
<evidence type="ECO:0000313" key="23">
    <source>
        <dbReference type="Proteomes" id="UP000825002"/>
    </source>
</evidence>
<keyword evidence="12 16" id="KW-0371">Homeobox</keyword>
<feature type="transmembrane region" description="Helical" evidence="18">
    <location>
        <begin position="395"/>
        <end position="420"/>
    </location>
</feature>
<evidence type="ECO:0000259" key="20">
    <source>
        <dbReference type="PROSITE" id="PS50939"/>
    </source>
</evidence>
<evidence type="ECO:0000256" key="6">
    <source>
        <dbReference type="ARBA" id="ARBA00022729"/>
    </source>
</evidence>
<evidence type="ECO:0000256" key="3">
    <source>
        <dbReference type="ARBA" id="ARBA00022448"/>
    </source>
</evidence>
<reference evidence="22 23" key="1">
    <citation type="submission" date="2020-10" db="EMBL/GenBank/DDBJ databases">
        <authorList>
            <person name="Klimov P.B."/>
            <person name="Dyachkov S.M."/>
            <person name="Chetverikov P.E."/>
        </authorList>
    </citation>
    <scope>NUCLEOTIDE SEQUENCE [LARGE SCALE GENOMIC DNA]</scope>
    <source>
        <strain evidence="22">BMOC 18-1129-001#AD2665</strain>
        <tissue evidence="22">Entire mites</tissue>
    </source>
</reference>
<dbReference type="InterPro" id="IPR036249">
    <property type="entry name" value="Thioredoxin-like_sf"/>
</dbReference>
<feature type="transmembrane region" description="Helical" evidence="18">
    <location>
        <begin position="680"/>
        <end position="703"/>
    </location>
</feature>
<dbReference type="Pfam" id="PF00085">
    <property type="entry name" value="Thioredoxin"/>
    <property type="match status" value="1"/>
</dbReference>
<dbReference type="InterPro" id="IPR008422">
    <property type="entry name" value="KN_HD"/>
</dbReference>
<keyword evidence="4" id="KW-0597">Phosphoprotein</keyword>
<evidence type="ECO:0000259" key="19">
    <source>
        <dbReference type="PROSITE" id="PS50071"/>
    </source>
</evidence>
<feature type="compositionally biased region" description="Low complexity" evidence="17">
    <location>
        <begin position="1"/>
        <end position="24"/>
    </location>
</feature>
<dbReference type="Gene3D" id="1.10.10.60">
    <property type="entry name" value="Homeodomain-like"/>
    <property type="match status" value="1"/>
</dbReference>
<evidence type="ECO:0000256" key="13">
    <source>
        <dbReference type="ARBA" id="ARBA00023157"/>
    </source>
</evidence>
<dbReference type="Pfam" id="PF03188">
    <property type="entry name" value="Cytochrom_B561"/>
    <property type="match status" value="1"/>
</dbReference>
<dbReference type="PANTHER" id="PTHR46107">
    <property type="entry name" value="DUMPY: SHORTER THAN WILD-TYPE"/>
    <property type="match status" value="1"/>
</dbReference>
<dbReference type="Proteomes" id="UP000825002">
    <property type="component" value="Unassembled WGS sequence"/>
</dbReference>
<keyword evidence="3" id="KW-0813">Transport</keyword>
<feature type="transmembrane region" description="Helical" evidence="18">
    <location>
        <begin position="647"/>
        <end position="668"/>
    </location>
</feature>
<dbReference type="InterPro" id="IPR001356">
    <property type="entry name" value="HD"/>
</dbReference>
<dbReference type="SUPFAM" id="SSF46689">
    <property type="entry name" value="Homeodomain-like"/>
    <property type="match status" value="1"/>
</dbReference>
<dbReference type="SMART" id="SM00389">
    <property type="entry name" value="HOX"/>
    <property type="match status" value="1"/>
</dbReference>
<evidence type="ECO:0000256" key="9">
    <source>
        <dbReference type="ARBA" id="ARBA00022989"/>
    </source>
</evidence>
<feature type="transmembrane region" description="Helical" evidence="18">
    <location>
        <begin position="724"/>
        <end position="747"/>
    </location>
</feature>
<dbReference type="PROSITE" id="PS50071">
    <property type="entry name" value="HOMEOBOX_2"/>
    <property type="match status" value="1"/>
</dbReference>
<sequence>MTTTPSASGGTSASTSSAATSPAADSARKRRGNLPKESVKILKTWLAEHKYNAYPSDQEKLYLAQAANLSVLQVCNWFINARRRILPEMIRKDGNDPDMYTITRQSSHLRRACSSPSSLASSSRPSSITAESEENYDDSCHDCDEPLKLTKRWQRMHEMDKHSNYTYTSHTAHTPHTPHNLHTKADFGLYLLATAAVEIERNIHGSESSPSVEMHKSSVVDNGKWLFAVITILALIRASEQAPSKKSPVNIDEDSWPILMKGEWMVDFYAPWCPACKRLEPEWNAFASWSDDLNIGVASADVTTNPGLTGRFMVSGLPTIYHIKDGVLRVYSGARESSALISFIEGERWTNIEPVSRWLGPNTPQMSIIAYSFRVAMSLRSVHNMLVEDYGFPPYVSYVLFALVTILCGTILGLLIVFAIDNMFPSRYTASQPTISSARRKKNDNDSDFEDSSPPDTSIRRNASTTDTGTSDSQSNRVPDCGSGAITQEHEEFTLKLVQHTPMELEKSNEFHLSMATNNNDNNNNDIQQQPKTTRDPNDGSDHSNDADTPRSPTAAILGSHTENGHENPQQRRIYLSVLCLSIISAIVGFTLLLIWIFKYKFGLGFDTKQVSSVHALTMYTFMVSVNMFTVLLYRTFYSQPKETLKWAHASLTGFNVMMALFGVIIMFRDYAINKKPNLYSLHSWIGLTTSSLYVAQFVFSFLAFMRPGFPNHIRAMVMPHHRFLGATIQVMAGLAAITGMTEWAIYTMGSKYSQFEPLTYVANFAGLSVVLVTATSIWLLSQERYRRVPLPEEQSLGRSSAK</sequence>
<feature type="region of interest" description="Disordered" evidence="17">
    <location>
        <begin position="431"/>
        <end position="484"/>
    </location>
</feature>
<evidence type="ECO:0000256" key="10">
    <source>
        <dbReference type="ARBA" id="ARBA00023125"/>
    </source>
</evidence>
<dbReference type="InterPro" id="IPR013766">
    <property type="entry name" value="Thioredoxin_domain"/>
</dbReference>
<dbReference type="CDD" id="cd00086">
    <property type="entry name" value="homeodomain"/>
    <property type="match status" value="1"/>
</dbReference>
<comment type="caution">
    <text evidence="22">The sequence shown here is derived from an EMBL/GenBank/DDBJ whole genome shotgun (WGS) entry which is preliminary data.</text>
</comment>
<keyword evidence="14 16" id="KW-0539">Nucleus</keyword>
<dbReference type="SMART" id="SM00665">
    <property type="entry name" value="B561"/>
    <property type="match status" value="1"/>
</dbReference>
<feature type="domain" description="Homeobox" evidence="19">
    <location>
        <begin position="25"/>
        <end position="88"/>
    </location>
</feature>
<proteinExistence type="predicted"/>
<dbReference type="InterPro" id="IPR052454">
    <property type="entry name" value="TMX_domain-containing"/>
</dbReference>
<feature type="compositionally biased region" description="Low complexity" evidence="17">
    <location>
        <begin position="464"/>
        <end position="475"/>
    </location>
</feature>
<keyword evidence="7" id="KW-0256">Endoplasmic reticulum</keyword>
<feature type="compositionally biased region" description="Basic and acidic residues" evidence="17">
    <location>
        <begin position="533"/>
        <end position="549"/>
    </location>
</feature>
<dbReference type="Gene3D" id="1.20.120.1770">
    <property type="match status" value="1"/>
</dbReference>
<gene>
    <name evidence="22" type="primary">TMX1</name>
    <name evidence="22" type="ORF">GZH46_00994</name>
</gene>
<dbReference type="InterPro" id="IPR009057">
    <property type="entry name" value="Homeodomain-like_sf"/>
</dbReference>
<evidence type="ECO:0000313" key="22">
    <source>
        <dbReference type="EMBL" id="KAG9510464.1"/>
    </source>
</evidence>
<evidence type="ECO:0000256" key="15">
    <source>
        <dbReference type="ARBA" id="ARBA00023284"/>
    </source>
</evidence>
<dbReference type="PROSITE" id="PS51352">
    <property type="entry name" value="THIOREDOXIN_2"/>
    <property type="match status" value="1"/>
</dbReference>
<evidence type="ECO:0000256" key="17">
    <source>
        <dbReference type="SAM" id="MobiDB-lite"/>
    </source>
</evidence>
<feature type="region of interest" description="Disordered" evidence="17">
    <location>
        <begin position="515"/>
        <end position="567"/>
    </location>
</feature>
<feature type="region of interest" description="Disordered" evidence="17">
    <location>
        <begin position="111"/>
        <end position="141"/>
    </location>
</feature>
<keyword evidence="6" id="KW-0732">Signal</keyword>
<feature type="compositionally biased region" description="Polar residues" evidence="17">
    <location>
        <begin position="454"/>
        <end position="463"/>
    </location>
</feature>
<keyword evidence="8" id="KW-0249">Electron transport</keyword>
<evidence type="ECO:0000256" key="16">
    <source>
        <dbReference type="PROSITE-ProRule" id="PRU00108"/>
    </source>
</evidence>
<protein>
    <submittedName>
        <fullName evidence="22">Thioredoxin-related transmembrane protein 1</fullName>
    </submittedName>
</protein>
<evidence type="ECO:0000256" key="8">
    <source>
        <dbReference type="ARBA" id="ARBA00022982"/>
    </source>
</evidence>
<evidence type="ECO:0000256" key="7">
    <source>
        <dbReference type="ARBA" id="ARBA00022824"/>
    </source>
</evidence>
<dbReference type="Pfam" id="PF05920">
    <property type="entry name" value="Homeobox_KN"/>
    <property type="match status" value="1"/>
</dbReference>
<dbReference type="Gene3D" id="3.40.30.10">
    <property type="entry name" value="Glutaredoxin"/>
    <property type="match status" value="1"/>
</dbReference>
<feature type="DNA-binding region" description="Homeobox" evidence="16">
    <location>
        <begin position="27"/>
        <end position="89"/>
    </location>
</feature>
<evidence type="ECO:0000256" key="11">
    <source>
        <dbReference type="ARBA" id="ARBA00023136"/>
    </source>
</evidence>
<name>A0ABQ7SAL7_9ACAR</name>
<accession>A0ABQ7SAL7</accession>
<comment type="subcellular location">
    <subcellularLocation>
        <location evidence="1">Endoplasmic reticulum membrane</location>
        <topology evidence="1">Single-pass type I membrane protein</topology>
    </subcellularLocation>
    <subcellularLocation>
        <location evidence="2 16">Nucleus</location>
    </subcellularLocation>
</comment>
<evidence type="ECO:0000259" key="21">
    <source>
        <dbReference type="PROSITE" id="PS51352"/>
    </source>
</evidence>
<evidence type="ECO:0000256" key="4">
    <source>
        <dbReference type="ARBA" id="ARBA00022553"/>
    </source>
</evidence>
<keyword evidence="10 16" id="KW-0238">DNA-binding</keyword>
<feature type="compositionally biased region" description="Low complexity" evidence="17">
    <location>
        <begin position="112"/>
        <end position="127"/>
    </location>
</feature>
<feature type="transmembrane region" description="Helical" evidence="18">
    <location>
        <begin position="617"/>
        <end position="635"/>
    </location>
</feature>
<evidence type="ECO:0000256" key="14">
    <source>
        <dbReference type="ARBA" id="ARBA00023242"/>
    </source>
</evidence>
<keyword evidence="13" id="KW-1015">Disulfide bond</keyword>
<dbReference type="PROSITE" id="PS00194">
    <property type="entry name" value="THIOREDOXIN_1"/>
    <property type="match status" value="1"/>
</dbReference>
<evidence type="ECO:0000256" key="12">
    <source>
        <dbReference type="ARBA" id="ARBA00023155"/>
    </source>
</evidence>
<feature type="transmembrane region" description="Helical" evidence="18">
    <location>
        <begin position="574"/>
        <end position="597"/>
    </location>
</feature>
<keyword evidence="9 18" id="KW-1133">Transmembrane helix</keyword>
<feature type="region of interest" description="Disordered" evidence="17">
    <location>
        <begin position="1"/>
        <end position="34"/>
    </location>
</feature>
<dbReference type="PANTHER" id="PTHR46107:SF3">
    <property type="entry name" value="THIOREDOXIN DOMAIN-CONTAINING PROTEIN"/>
    <property type="match status" value="1"/>
</dbReference>
<evidence type="ECO:0000256" key="2">
    <source>
        <dbReference type="ARBA" id="ARBA00004123"/>
    </source>
</evidence>
<keyword evidence="5 18" id="KW-0812">Transmembrane</keyword>
<keyword evidence="23" id="KW-1185">Reference proteome</keyword>